<name>A0AA96FBA5_9MICO</name>
<feature type="compositionally biased region" description="Low complexity" evidence="1">
    <location>
        <begin position="85"/>
        <end position="99"/>
    </location>
</feature>
<evidence type="ECO:0000313" key="4">
    <source>
        <dbReference type="EMBL" id="WNM26237.1"/>
    </source>
</evidence>
<protein>
    <submittedName>
        <fullName evidence="4">DUF3040 domain-containing protein</fullName>
    </submittedName>
</protein>
<keyword evidence="2" id="KW-1133">Transmembrane helix</keyword>
<proteinExistence type="predicted"/>
<evidence type="ECO:0000256" key="2">
    <source>
        <dbReference type="SAM" id="Phobius"/>
    </source>
</evidence>
<evidence type="ECO:0000256" key="1">
    <source>
        <dbReference type="SAM" id="MobiDB-lite"/>
    </source>
</evidence>
<dbReference type="Proteomes" id="UP001303408">
    <property type="component" value="Chromosome"/>
</dbReference>
<organism evidence="4">
    <name type="scientific">Demequina capsici</name>
    <dbReference type="NCBI Taxonomy" id="3075620"/>
    <lineage>
        <taxon>Bacteria</taxon>
        <taxon>Bacillati</taxon>
        <taxon>Actinomycetota</taxon>
        <taxon>Actinomycetes</taxon>
        <taxon>Micrococcales</taxon>
        <taxon>Demequinaceae</taxon>
        <taxon>Demequina</taxon>
    </lineage>
</organism>
<feature type="region of interest" description="Disordered" evidence="1">
    <location>
        <begin position="85"/>
        <end position="127"/>
    </location>
</feature>
<evidence type="ECO:0000313" key="5">
    <source>
        <dbReference type="Proteomes" id="UP001304125"/>
    </source>
</evidence>
<keyword evidence="5" id="KW-1185">Reference proteome</keyword>
<dbReference type="Proteomes" id="UP001304125">
    <property type="component" value="Chromosome"/>
</dbReference>
<dbReference type="Pfam" id="PF11239">
    <property type="entry name" value="DUF3040"/>
    <property type="match status" value="1"/>
</dbReference>
<dbReference type="EMBL" id="CP134880">
    <property type="protein sequence ID" value="WNM26237.1"/>
    <property type="molecule type" value="Genomic_DNA"/>
</dbReference>
<keyword evidence="2" id="KW-0812">Transmembrane</keyword>
<dbReference type="InterPro" id="IPR021401">
    <property type="entry name" value="DUF3040"/>
</dbReference>
<reference evidence="4 5" key="1">
    <citation type="submission" date="2023-09" db="EMBL/GenBank/DDBJ databases">
        <title>Demequina sp. a novel bacteria isolated from Capsicum annuum.</title>
        <authorList>
            <person name="Humaira Z."/>
            <person name="Lee J."/>
            <person name="Cho D."/>
        </authorList>
    </citation>
    <scope>NUCLEOTIDE SEQUENCE</scope>
    <source>
        <strain evidence="3 5">OYTSA14</strain>
        <strain evidence="4">PMTSA13</strain>
    </source>
</reference>
<gene>
    <name evidence="3" type="ORF">RN606_08265</name>
    <name evidence="4" type="ORF">RN607_08490</name>
</gene>
<dbReference type="RefSeq" id="WP_313496212.1">
    <property type="nucleotide sequence ID" value="NZ_CP134879.1"/>
</dbReference>
<feature type="transmembrane region" description="Helical" evidence="2">
    <location>
        <begin position="62"/>
        <end position="82"/>
    </location>
</feature>
<dbReference type="AlphaFoldDB" id="A0AA96FBA5"/>
<evidence type="ECO:0000313" key="3">
    <source>
        <dbReference type="EMBL" id="WNM23360.1"/>
    </source>
</evidence>
<accession>A0AA96F7Z3</accession>
<feature type="transmembrane region" description="Helical" evidence="2">
    <location>
        <begin position="38"/>
        <end position="56"/>
    </location>
</feature>
<dbReference type="EMBL" id="CP134879">
    <property type="protein sequence ID" value="WNM23360.1"/>
    <property type="molecule type" value="Genomic_DNA"/>
</dbReference>
<keyword evidence="2" id="KW-0472">Membrane</keyword>
<accession>A0AA96FBA5</accession>
<feature type="compositionally biased region" description="Basic and acidic residues" evidence="1">
    <location>
        <begin position="113"/>
        <end position="127"/>
    </location>
</feature>
<sequence length="127" mass="13811">MPLSEYEQRVLDQLERDLGADPQLGRAMKRRPKSRSRIALGVVGVVIGLGVVVIGVVTQMMWLGIVGFAIMIAAALWALLGAPDSKGAAKTKGGAAKSGPVKAQPSKKSFMQRMEERYDRRRENGDF</sequence>
<dbReference type="KEGG" id="dcp:RN607_08490"/>